<evidence type="ECO:0000313" key="6">
    <source>
        <dbReference type="EnsemblProtists" id="EOD27378"/>
    </source>
</evidence>
<name>A0A0D3JV43_EMIH1</name>
<dbReference type="EnsemblProtists" id="EOD27378">
    <property type="protein sequence ID" value="EOD27378"/>
    <property type="gene ID" value="EMIHUDRAFT_254328"/>
</dbReference>
<dbReference type="HOGENOM" id="CLU_687795_0_0_1"/>
<dbReference type="GO" id="GO:0005634">
    <property type="term" value="C:nucleus"/>
    <property type="evidence" value="ECO:0007669"/>
    <property type="project" value="TreeGrafter"/>
</dbReference>
<evidence type="ECO:0000256" key="2">
    <source>
        <dbReference type="ARBA" id="ARBA00022771"/>
    </source>
</evidence>
<dbReference type="PaxDb" id="2903-EOD27378"/>
<dbReference type="SUPFAM" id="SSF144232">
    <property type="entry name" value="HIT/MYND zinc finger-like"/>
    <property type="match status" value="1"/>
</dbReference>
<dbReference type="Pfam" id="PF01753">
    <property type="entry name" value="zf-MYND"/>
    <property type="match status" value="1"/>
</dbReference>
<dbReference type="PANTHER" id="PTHR10237:SF15">
    <property type="entry name" value="LD37257P"/>
    <property type="match status" value="1"/>
</dbReference>
<dbReference type="GeneID" id="17272926"/>
<accession>A0A0D3JV43</accession>
<evidence type="ECO:0000313" key="7">
    <source>
        <dbReference type="Proteomes" id="UP000013827"/>
    </source>
</evidence>
<evidence type="ECO:0000256" key="1">
    <source>
        <dbReference type="ARBA" id="ARBA00022723"/>
    </source>
</evidence>
<reference evidence="6" key="2">
    <citation type="submission" date="2024-10" db="UniProtKB">
        <authorList>
            <consortium name="EnsemblProtists"/>
        </authorList>
    </citation>
    <scope>IDENTIFICATION</scope>
</reference>
<keyword evidence="2 4" id="KW-0863">Zinc-finger</keyword>
<evidence type="ECO:0000256" key="4">
    <source>
        <dbReference type="PROSITE-ProRule" id="PRU00134"/>
    </source>
</evidence>
<dbReference type="GO" id="GO:0008270">
    <property type="term" value="F:zinc ion binding"/>
    <property type="evidence" value="ECO:0007669"/>
    <property type="project" value="UniProtKB-KW"/>
</dbReference>
<dbReference type="InterPro" id="IPR002893">
    <property type="entry name" value="Znf_MYND"/>
</dbReference>
<dbReference type="SUPFAM" id="SSF48452">
    <property type="entry name" value="TPR-like"/>
    <property type="match status" value="1"/>
</dbReference>
<dbReference type="RefSeq" id="XP_005779807.1">
    <property type="nucleotide sequence ID" value="XM_005779750.1"/>
</dbReference>
<dbReference type="GO" id="GO:0000981">
    <property type="term" value="F:DNA-binding transcription factor activity, RNA polymerase II-specific"/>
    <property type="evidence" value="ECO:0007669"/>
    <property type="project" value="TreeGrafter"/>
</dbReference>
<feature type="domain" description="MYND-type" evidence="5">
    <location>
        <begin position="342"/>
        <end position="383"/>
    </location>
</feature>
<dbReference type="InterPro" id="IPR011990">
    <property type="entry name" value="TPR-like_helical_dom_sf"/>
</dbReference>
<dbReference type="PROSITE" id="PS50865">
    <property type="entry name" value="ZF_MYND_2"/>
    <property type="match status" value="1"/>
</dbReference>
<protein>
    <recommendedName>
        <fullName evidence="5">MYND-type domain-containing protein</fullName>
    </recommendedName>
</protein>
<dbReference type="PROSITE" id="PS01360">
    <property type="entry name" value="ZF_MYND_1"/>
    <property type="match status" value="1"/>
</dbReference>
<dbReference type="Proteomes" id="UP000013827">
    <property type="component" value="Unassembled WGS sequence"/>
</dbReference>
<proteinExistence type="predicted"/>
<dbReference type="InterPro" id="IPR024119">
    <property type="entry name" value="TF_DEAF-1"/>
</dbReference>
<keyword evidence="7" id="KW-1185">Reference proteome</keyword>
<dbReference type="PANTHER" id="PTHR10237">
    <property type="entry name" value="DEFORMED EPIDERMAL AUTOREGULATORY FACTOR 1 HOMOLOG SUPPRESSIN"/>
    <property type="match status" value="1"/>
</dbReference>
<sequence>MRCQHVPFEAFALLSPATITHGWTSDAYLVTPAGSTGLSIKQQKATLDSLLISGLHEAIVSGNLLALWALGVQLASSALLRQHRFAECITLDRTLLIIENSSLDGGSGEAPRPWSRATTELSLRLAENHEAVENFADAAKEYQQLIRAASEDPMVLRKPQQLPTMYSFLALALKRGGQLARAEPVYLAALQLTSAFGDEGQRKHILQMLLSLYLDMAFEKREKIGPIVEELFSFPDGLDMASPNTMIVPATGWPYVIFPQAVRSFTIDNAGVTCESSKQKTRQLLQQFEQGPTPSSPAQAAAMDRTTRASPNWIAQRENSIRGLGKVSRNAAKRAGVLVRTCHSCGAAASASIRLKECARCHEVEYCSVGCQKSDWKAHKKICGKGGPVDRSLAALDLSGG</sequence>
<keyword evidence="3" id="KW-0862">Zinc</keyword>
<evidence type="ECO:0000259" key="5">
    <source>
        <dbReference type="PROSITE" id="PS50865"/>
    </source>
</evidence>
<dbReference type="KEGG" id="ehx:EMIHUDRAFT_254328"/>
<organism evidence="6 7">
    <name type="scientific">Emiliania huxleyi (strain CCMP1516)</name>
    <dbReference type="NCBI Taxonomy" id="280463"/>
    <lineage>
        <taxon>Eukaryota</taxon>
        <taxon>Haptista</taxon>
        <taxon>Haptophyta</taxon>
        <taxon>Prymnesiophyceae</taxon>
        <taxon>Isochrysidales</taxon>
        <taxon>Noelaerhabdaceae</taxon>
        <taxon>Emiliania</taxon>
    </lineage>
</organism>
<dbReference type="Gene3D" id="1.25.40.10">
    <property type="entry name" value="Tetratricopeptide repeat domain"/>
    <property type="match status" value="1"/>
</dbReference>
<reference evidence="7" key="1">
    <citation type="journal article" date="2013" name="Nature">
        <title>Pan genome of the phytoplankton Emiliania underpins its global distribution.</title>
        <authorList>
            <person name="Read B.A."/>
            <person name="Kegel J."/>
            <person name="Klute M.J."/>
            <person name="Kuo A."/>
            <person name="Lefebvre S.C."/>
            <person name="Maumus F."/>
            <person name="Mayer C."/>
            <person name="Miller J."/>
            <person name="Monier A."/>
            <person name="Salamov A."/>
            <person name="Young J."/>
            <person name="Aguilar M."/>
            <person name="Claverie J.M."/>
            <person name="Frickenhaus S."/>
            <person name="Gonzalez K."/>
            <person name="Herman E.K."/>
            <person name="Lin Y.C."/>
            <person name="Napier J."/>
            <person name="Ogata H."/>
            <person name="Sarno A.F."/>
            <person name="Shmutz J."/>
            <person name="Schroeder D."/>
            <person name="de Vargas C."/>
            <person name="Verret F."/>
            <person name="von Dassow P."/>
            <person name="Valentin K."/>
            <person name="Van de Peer Y."/>
            <person name="Wheeler G."/>
            <person name="Dacks J.B."/>
            <person name="Delwiche C.F."/>
            <person name="Dyhrman S.T."/>
            <person name="Glockner G."/>
            <person name="John U."/>
            <person name="Richards T."/>
            <person name="Worden A.Z."/>
            <person name="Zhang X."/>
            <person name="Grigoriev I.V."/>
            <person name="Allen A.E."/>
            <person name="Bidle K."/>
            <person name="Borodovsky M."/>
            <person name="Bowler C."/>
            <person name="Brownlee C."/>
            <person name="Cock J.M."/>
            <person name="Elias M."/>
            <person name="Gladyshev V.N."/>
            <person name="Groth M."/>
            <person name="Guda C."/>
            <person name="Hadaegh A."/>
            <person name="Iglesias-Rodriguez M.D."/>
            <person name="Jenkins J."/>
            <person name="Jones B.M."/>
            <person name="Lawson T."/>
            <person name="Leese F."/>
            <person name="Lindquist E."/>
            <person name="Lobanov A."/>
            <person name="Lomsadze A."/>
            <person name="Malik S.B."/>
            <person name="Marsh M.E."/>
            <person name="Mackinder L."/>
            <person name="Mock T."/>
            <person name="Mueller-Roeber B."/>
            <person name="Pagarete A."/>
            <person name="Parker M."/>
            <person name="Probert I."/>
            <person name="Quesneville H."/>
            <person name="Raines C."/>
            <person name="Rensing S.A."/>
            <person name="Riano-Pachon D.M."/>
            <person name="Richier S."/>
            <person name="Rokitta S."/>
            <person name="Shiraiwa Y."/>
            <person name="Soanes D.M."/>
            <person name="van der Giezen M."/>
            <person name="Wahlund T.M."/>
            <person name="Williams B."/>
            <person name="Wilson W."/>
            <person name="Wolfe G."/>
            <person name="Wurch L.L."/>
        </authorList>
    </citation>
    <scope>NUCLEOTIDE SEQUENCE</scope>
</reference>
<evidence type="ECO:0000256" key="3">
    <source>
        <dbReference type="ARBA" id="ARBA00022833"/>
    </source>
</evidence>
<dbReference type="AlphaFoldDB" id="A0A0D3JV43"/>
<dbReference type="Gene3D" id="6.10.140.2220">
    <property type="match status" value="1"/>
</dbReference>
<keyword evidence="1" id="KW-0479">Metal-binding</keyword>